<evidence type="ECO:0000256" key="1">
    <source>
        <dbReference type="SAM" id="MobiDB-lite"/>
    </source>
</evidence>
<keyword evidence="3" id="KW-1185">Reference proteome</keyword>
<reference evidence="2 3" key="2">
    <citation type="submission" date="2015-10" db="EMBL/GenBank/DDBJ databases">
        <title>Comparative genomics and high-throughput reverse genetic screens identify a new phytobacterial MAMP and an Arabidopsis receptor required for immune elicitation.</title>
        <authorList>
            <person name="Mott G.A."/>
            <person name="Thakur S."/>
            <person name="Wang P.W."/>
            <person name="Desveaux D."/>
            <person name="Guttman D.S."/>
        </authorList>
    </citation>
    <scope>NUCLEOTIDE SEQUENCE [LARGE SCALE GENOMIC DNA]</scope>
    <source>
        <strain evidence="2 3">107</strain>
    </source>
</reference>
<comment type="caution">
    <text evidence="2">The sequence shown here is derived from an EMBL/GenBank/DDBJ whole genome shotgun (WGS) entry which is preliminary data.</text>
</comment>
<evidence type="ECO:0000313" key="3">
    <source>
        <dbReference type="Proteomes" id="UP000037943"/>
    </source>
</evidence>
<dbReference type="Proteomes" id="UP000037943">
    <property type="component" value="Unassembled WGS sequence"/>
</dbReference>
<evidence type="ECO:0000313" key="2">
    <source>
        <dbReference type="EMBL" id="KPC16496.1"/>
    </source>
</evidence>
<protein>
    <submittedName>
        <fullName evidence="2">Type III effector HopAA1-1</fullName>
    </submittedName>
</protein>
<reference evidence="2 3" key="1">
    <citation type="submission" date="2015-07" db="EMBL/GenBank/DDBJ databases">
        <authorList>
            <person name="O'Brien H.E."/>
            <person name="Thakur S."/>
            <person name="Gong Y."/>
            <person name="Wang P.W."/>
            <person name="Guttman D.S."/>
        </authorList>
    </citation>
    <scope>NUCLEOTIDE SEQUENCE [LARGE SCALE GENOMIC DNA]</scope>
    <source>
        <strain evidence="2 3">107</strain>
    </source>
</reference>
<dbReference type="EMBL" id="LGLK01000058">
    <property type="protein sequence ID" value="KPC16496.1"/>
    <property type="molecule type" value="Genomic_DNA"/>
</dbReference>
<accession>A0ABR5KPV9</accession>
<organism evidence="2 3">
    <name type="scientific">Pseudomonas amygdali pv. lachrymans</name>
    <name type="common">Pseudomonas syringae pv. lachrymans</name>
    <dbReference type="NCBI Taxonomy" id="53707"/>
    <lineage>
        <taxon>Bacteria</taxon>
        <taxon>Pseudomonadati</taxon>
        <taxon>Pseudomonadota</taxon>
        <taxon>Gammaproteobacteria</taxon>
        <taxon>Pseudomonadales</taxon>
        <taxon>Pseudomonadaceae</taxon>
        <taxon>Pseudomonas</taxon>
        <taxon>Pseudomonas amygdali</taxon>
    </lineage>
</organism>
<proteinExistence type="predicted"/>
<feature type="region of interest" description="Disordered" evidence="1">
    <location>
        <begin position="449"/>
        <end position="472"/>
    </location>
</feature>
<gene>
    <name evidence="2" type="ORF">AC499_6374</name>
</gene>
<sequence length="472" mass="49196">MESFRTASDASLASSSVRSVSSVSQGNLQAITDYLKDYVFAAHKLPLTDSLDDHAAIYAHNEQIDALIDARARRLSDQGETPLSIGETFAKAEKFDRLATTASSALRATPFAAASVLQYMQPAINKGDWLPAPLKPLTPFISGALSGAMDQVGTKMMDRATGDLHYLSTSPDRLHDAMATSVKRHSPGLGRQVVDMGIAVQTYSARNAVRTVLAPALASRPAVQSAVDISVSTAGGLAANAGFGNRMLSVQSRDHLRGGAFVLGLKDKEPKADLNEETDWLDAYNAIKSASYSGAALNAGKRMAGLPLDIATDGLKAVRSLVSATSLVQNGVALAGGFAGVGKLQEMATKNITHPATSAAVSQLTNLAGSAGVFAGWTTAALATDPAVKKAESFIQDTVKSTASSTTGYVADQTVKLAKTVKDKGGEALVNTGASLRNTVNNLRHRPAREADIEEGGIAASPSETPFQPGRS</sequence>
<feature type="compositionally biased region" description="Polar residues" evidence="1">
    <location>
        <begin position="462"/>
        <end position="472"/>
    </location>
</feature>
<name>A0ABR5KPV9_PSEAV</name>